<keyword evidence="2" id="KW-0268">Exocytosis</keyword>
<dbReference type="InterPro" id="IPR036770">
    <property type="entry name" value="Ankyrin_rpt-contain_sf"/>
</dbReference>
<dbReference type="PANTHER" id="PTHR24198">
    <property type="entry name" value="ANKYRIN REPEAT AND PROTEIN KINASE DOMAIN-CONTAINING PROTEIN"/>
    <property type="match status" value="1"/>
</dbReference>
<keyword evidence="4" id="KW-0528">Neurotoxin</keyword>
<dbReference type="PROSITE" id="PS50088">
    <property type="entry name" value="ANK_REPEAT"/>
    <property type="match status" value="8"/>
</dbReference>
<name>A0A087T8E1_STEMI</name>
<feature type="repeat" description="ANK" evidence="13">
    <location>
        <begin position="922"/>
        <end position="954"/>
    </location>
</feature>
<evidence type="ECO:0000256" key="5">
    <source>
        <dbReference type="ARBA" id="ARBA00022737"/>
    </source>
</evidence>
<comment type="subcellular location">
    <subcellularLocation>
        <location evidence="1">Target cell membrane</location>
    </subcellularLocation>
</comment>
<dbReference type="GO" id="GO:0044218">
    <property type="term" value="C:other organism cell membrane"/>
    <property type="evidence" value="ECO:0007669"/>
    <property type="project" value="UniProtKB-KW"/>
</dbReference>
<keyword evidence="6" id="KW-0638">Presynaptic neurotoxin</keyword>
<keyword evidence="16" id="KW-1185">Reference proteome</keyword>
<feature type="region of interest" description="Disordered" evidence="14">
    <location>
        <begin position="153"/>
        <end position="219"/>
    </location>
</feature>
<gene>
    <name evidence="15" type="ORF">X975_15980</name>
</gene>
<organism evidence="15 16">
    <name type="scientific">Stegodyphus mimosarum</name>
    <name type="common">African social velvet spider</name>
    <dbReference type="NCBI Taxonomy" id="407821"/>
    <lineage>
        <taxon>Eukaryota</taxon>
        <taxon>Metazoa</taxon>
        <taxon>Ecdysozoa</taxon>
        <taxon>Arthropoda</taxon>
        <taxon>Chelicerata</taxon>
        <taxon>Arachnida</taxon>
        <taxon>Araneae</taxon>
        <taxon>Araneomorphae</taxon>
        <taxon>Entelegynae</taxon>
        <taxon>Eresoidea</taxon>
        <taxon>Eresidae</taxon>
        <taxon>Stegodyphus</taxon>
    </lineage>
</organism>
<evidence type="ECO:0000256" key="11">
    <source>
        <dbReference type="ARBA" id="ARBA00049715"/>
    </source>
</evidence>
<dbReference type="EMBL" id="KK113928">
    <property type="protein sequence ID" value="KFM61380.1"/>
    <property type="molecule type" value="Genomic_DNA"/>
</dbReference>
<keyword evidence="9" id="KW-1053">Target membrane</keyword>
<feature type="non-terminal residue" evidence="15">
    <location>
        <position position="1916"/>
    </location>
</feature>
<comment type="similarity">
    <text evidence="10">Belongs to the cationic peptide 01 (latrotoxin) family. 03 (alpha-latrotoxin) subfamily.</text>
</comment>
<evidence type="ECO:0000313" key="16">
    <source>
        <dbReference type="Proteomes" id="UP000054359"/>
    </source>
</evidence>
<keyword evidence="8" id="KW-0472">Membrane</keyword>
<feature type="repeat" description="ANK" evidence="13">
    <location>
        <begin position="1469"/>
        <end position="1494"/>
    </location>
</feature>
<dbReference type="InterPro" id="IPR002110">
    <property type="entry name" value="Ankyrin_rpt"/>
</dbReference>
<evidence type="ECO:0000256" key="9">
    <source>
        <dbReference type="ARBA" id="ARBA00023298"/>
    </source>
</evidence>
<evidence type="ECO:0000256" key="1">
    <source>
        <dbReference type="ARBA" id="ARBA00004175"/>
    </source>
</evidence>
<feature type="compositionally biased region" description="Polar residues" evidence="14">
    <location>
        <begin position="153"/>
        <end position="169"/>
    </location>
</feature>
<comment type="subunit">
    <text evidence="11">Homotetramer in membranes.</text>
</comment>
<dbReference type="OMA" id="AGKNKMT"/>
<keyword evidence="6" id="KW-0800">Toxin</keyword>
<dbReference type="OrthoDB" id="2017365at2759"/>
<evidence type="ECO:0000313" key="15">
    <source>
        <dbReference type="EMBL" id="KFM61380.1"/>
    </source>
</evidence>
<feature type="repeat" description="ANK" evidence="13">
    <location>
        <begin position="856"/>
        <end position="888"/>
    </location>
</feature>
<feature type="compositionally biased region" description="Polar residues" evidence="14">
    <location>
        <begin position="115"/>
        <end position="124"/>
    </location>
</feature>
<feature type="region of interest" description="Disordered" evidence="14">
    <location>
        <begin position="29"/>
        <end position="135"/>
    </location>
</feature>
<sequence length="1916" mass="212121">MDQNAETNGCDDGPISLAVSNHTELVQCSPKAEKHMAKSLPTQEVKKPRQASSNSKGSRARRSTPSLPPNSTSSVSPPSERRATRNLPPSPPKQATRTLTAAERKSIKNTAPIPATNTQSSKKASQPPILSREVSGAVGGGVPVLSQEIPAATTSNSKPVKHVQQSPVHSSPPLLKSQKRQLKRHSETSAAELDAASSRASKRVRLQHQPFQSPPPPSIIPAILRQQVPKTPEDKIVVFQKGEFLAVRNENGSFFVCRTAQNVYKSSKRFKIQWMSDKEPDIYIPDFYDQTDFECVLTNLRLKRVDKNKYMLPSDERQRTLNILQRALNVENGLDISTLQVTTDGVDVSIVGKEEEEILKLQQQTLKNEQKNKISQLRNRGRPKRPEPSAKLTRSAATAEKKVKTLAARVKLRARETVKVKLKKEGGRIIVSNKAGKPVTKLKKIAERLHPNPKVTVFEKDPTFEMNIPIPYVSSSAHSKLLIRAILLKDIAMLQSLMKDTQKICSLNSYRSVDVQLTPIMYAVLEEDHRAIRALLTVKKRKYANPPETLLEYQRTGRYNMAMLGHAVKPINSCRGGREGNNAFLKDVYFCDQTYPEVDGNVIKEALRAGVSKDTLNLLFAENKEDCCSYSWGKDAIFKNIHIAVRNGHHKLAGQLAAEAVTKGGYGFGNLHKEVLLNDRQPLSAFKPISVTKKAVGNARITPLHCSAINPNPMYLSSLLTSAPEYNLPDDNGWRPIHYASVCKSTGPLELLISRGISLEETESEGNGALHVAALAGRAHNVDLILRHLIASEHNKKETAITVSLQDKQCVNAIDKGNKKSYTALHIACREGHADVVRVLIRHKANVDKLTNAQQDKLTPLMFASQKGHIDIVNLLIEHSAQVEMKDKKQRTALTHAVMNGHAHVTSYLLRLGANPNSTDSSGNTLVHYAAAYGWYFCMKLLIEAGASLNLPNDWKITPLSLAFLKGHMGLVDFLVEQPGIDINVDVNNESGMTLVMQALRSKINHSMLERIHFLVVKQKSDCTKVDFMGNNAFHHLVCAEVAEVQFEAKAQQEHDALIQEITKLLLDHGCDPMVKNKEGESSFNLAVKEGCLLLVKMFLDAGCELNLDVSQSGDNILHYLVTHARNRKVEPMLQAILNAKCSNPDTTPHQLLCQMAKMYNKNGHTPLLQTLSTLGSCHDEESQNRLLTFTKFLLDELGADVSAPCKDEDGRDTSYALHLATKCTGGRVIEVLLAHKPPLNCFDDKGQTPLILAIKEENTEAVEALVKAGANVNLKSNDKAKLSPLLLAAKNPKLGNIVQLLVHNKADVKETDPKNKNTALHYVVSGRAANVLETGKVLLTAGADVNARNDKQRTPLHLSVNSSGSDSDSCYAIEECLLGFGAMTDARDCRQRIPLHYAFRKIGRPLDTSPIDPVEITMLLTGSIEAETMNVPDQFGQTILHCAGYRGATISVLNLFKYYKNLDAKDKDGNTALGLAVKNGHESCALQLLQQGAHCILDVVTPLHSKDTAESSNWIWKHVKKELQSPEKHTIIQEALLKDWQGILYVMMNQLEHQGKGMNLAVEASLRTRKYNVSLKLIGRIKHSWLLYNERRSMLHVLAREAIPDNCPDLQIKVAQFLIEKGVPPMVKDEHMCTVLHFAAVNWNNTICSFFTSKVGVTGAAHVDPDNSLRTPFSALFWKLTKEDMSEDIRNWCCSLMKAGANPNILTRYPIIMNPYPGVRCKVLDTLHMEDLNAPKFTPLVMAIYQANYSVVKFLLNKGADVNFPDGQLRTPLMHAARLNDIKMVKLLLNYNYDPAKDKNPYADMEPGTFQKTSSANLAAQDCDAWTVIHYIVAPLPDYCYSNTALLSLLADVGAPLDNVNAVGETPLQMAINLKREVMATALQKLLNTPEDQKVPGFYVSFFVNVLVNVQGVAV</sequence>
<evidence type="ECO:0000256" key="8">
    <source>
        <dbReference type="ARBA" id="ARBA00023136"/>
    </source>
</evidence>
<dbReference type="PANTHER" id="PTHR24198:SF165">
    <property type="entry name" value="ANKYRIN REPEAT-CONTAINING PROTEIN-RELATED"/>
    <property type="match status" value="1"/>
</dbReference>
<protein>
    <recommendedName>
        <fullName evidence="12">Alpha-latrotoxin</fullName>
    </recommendedName>
</protein>
<evidence type="ECO:0000256" key="6">
    <source>
        <dbReference type="ARBA" id="ARBA00023028"/>
    </source>
</evidence>
<dbReference type="Proteomes" id="UP000054359">
    <property type="component" value="Unassembled WGS sequence"/>
</dbReference>
<evidence type="ECO:0000256" key="2">
    <source>
        <dbReference type="ARBA" id="ARBA00022483"/>
    </source>
</evidence>
<evidence type="ECO:0000256" key="7">
    <source>
        <dbReference type="ARBA" id="ARBA00023043"/>
    </source>
</evidence>
<feature type="repeat" description="ANK" evidence="13">
    <location>
        <begin position="889"/>
        <end position="921"/>
    </location>
</feature>
<feature type="repeat" description="ANK" evidence="13">
    <location>
        <begin position="1736"/>
        <end position="1768"/>
    </location>
</feature>
<feature type="repeat" description="ANK" evidence="13">
    <location>
        <begin position="820"/>
        <end position="852"/>
    </location>
</feature>
<evidence type="ECO:0000256" key="10">
    <source>
        <dbReference type="ARBA" id="ARBA00049657"/>
    </source>
</evidence>
<proteinExistence type="inferred from homology"/>
<keyword evidence="7 13" id="KW-0040">ANK repeat</keyword>
<evidence type="ECO:0000256" key="3">
    <source>
        <dbReference type="ARBA" id="ARBA00022537"/>
    </source>
</evidence>
<feature type="compositionally biased region" description="Low complexity" evidence="14">
    <location>
        <begin position="63"/>
        <end position="78"/>
    </location>
</feature>
<dbReference type="STRING" id="407821.A0A087T8E1"/>
<feature type="region of interest" description="Disordered" evidence="14">
    <location>
        <begin position="369"/>
        <end position="398"/>
    </location>
</feature>
<reference evidence="15 16" key="1">
    <citation type="submission" date="2013-11" db="EMBL/GenBank/DDBJ databases">
        <title>Genome sequencing of Stegodyphus mimosarum.</title>
        <authorList>
            <person name="Bechsgaard J."/>
        </authorList>
    </citation>
    <scope>NUCLEOTIDE SEQUENCE [LARGE SCALE GENOMIC DNA]</scope>
</reference>
<dbReference type="SMART" id="SM00248">
    <property type="entry name" value="ANK"/>
    <property type="match status" value="23"/>
</dbReference>
<evidence type="ECO:0000256" key="13">
    <source>
        <dbReference type="PROSITE-ProRule" id="PRU00023"/>
    </source>
</evidence>
<dbReference type="GO" id="GO:0044231">
    <property type="term" value="C:host cell presynaptic membrane"/>
    <property type="evidence" value="ECO:0007669"/>
    <property type="project" value="UniProtKB-KW"/>
</dbReference>
<evidence type="ECO:0000256" key="14">
    <source>
        <dbReference type="SAM" id="MobiDB-lite"/>
    </source>
</evidence>
<keyword evidence="3" id="KW-1052">Target cell membrane</keyword>
<evidence type="ECO:0000256" key="4">
    <source>
        <dbReference type="ARBA" id="ARBA00022699"/>
    </source>
</evidence>
<feature type="repeat" description="ANK" evidence="13">
    <location>
        <begin position="1316"/>
        <end position="1351"/>
    </location>
</feature>
<dbReference type="PROSITE" id="PS50297">
    <property type="entry name" value="ANK_REP_REGION"/>
    <property type="match status" value="7"/>
</dbReference>
<dbReference type="PRINTS" id="PR01415">
    <property type="entry name" value="ANKYRIN"/>
</dbReference>
<keyword evidence="5" id="KW-0677">Repeat</keyword>
<dbReference type="GO" id="GO:0006887">
    <property type="term" value="P:exocytosis"/>
    <property type="evidence" value="ECO:0007669"/>
    <property type="project" value="UniProtKB-KW"/>
</dbReference>
<accession>A0A087T8E1</accession>
<dbReference type="Gene3D" id="1.25.40.20">
    <property type="entry name" value="Ankyrin repeat-containing domain"/>
    <property type="match status" value="8"/>
</dbReference>
<dbReference type="Pfam" id="PF12796">
    <property type="entry name" value="Ank_2"/>
    <property type="match status" value="6"/>
</dbReference>
<dbReference type="SUPFAM" id="SSF48403">
    <property type="entry name" value="Ankyrin repeat"/>
    <property type="match status" value="4"/>
</dbReference>
<evidence type="ECO:0000256" key="12">
    <source>
        <dbReference type="ARBA" id="ARBA00049811"/>
    </source>
</evidence>
<dbReference type="Pfam" id="PF00023">
    <property type="entry name" value="Ank"/>
    <property type="match status" value="1"/>
</dbReference>
<feature type="repeat" description="ANK" evidence="13">
    <location>
        <begin position="1246"/>
        <end position="1278"/>
    </location>
</feature>